<feature type="domain" description="RPW8" evidence="1">
    <location>
        <begin position="133"/>
        <end position="231"/>
    </location>
</feature>
<dbReference type="PROSITE" id="PS51153">
    <property type="entry name" value="RPW8"/>
    <property type="match status" value="1"/>
</dbReference>
<dbReference type="InterPro" id="IPR008808">
    <property type="entry name" value="Powdery_mildew-R_dom"/>
</dbReference>
<accession>A0A5N5IKZ0</accession>
<reference evidence="2 3" key="1">
    <citation type="submission" date="2019-09" db="EMBL/GenBank/DDBJ databases">
        <authorList>
            <person name="Ou C."/>
        </authorList>
    </citation>
    <scope>NUCLEOTIDE SEQUENCE [LARGE SCALE GENOMIC DNA]</scope>
    <source>
        <strain evidence="2">S2</strain>
        <tissue evidence="2">Leaf</tissue>
    </source>
</reference>
<dbReference type="Proteomes" id="UP000327157">
    <property type="component" value="Chromosome 5"/>
</dbReference>
<organism evidence="2 3">
    <name type="scientific">Pyrus ussuriensis x Pyrus communis</name>
    <dbReference type="NCBI Taxonomy" id="2448454"/>
    <lineage>
        <taxon>Eukaryota</taxon>
        <taxon>Viridiplantae</taxon>
        <taxon>Streptophyta</taxon>
        <taxon>Embryophyta</taxon>
        <taxon>Tracheophyta</taxon>
        <taxon>Spermatophyta</taxon>
        <taxon>Magnoliopsida</taxon>
        <taxon>eudicotyledons</taxon>
        <taxon>Gunneridae</taxon>
        <taxon>Pentapetalae</taxon>
        <taxon>rosids</taxon>
        <taxon>fabids</taxon>
        <taxon>Rosales</taxon>
        <taxon>Rosaceae</taxon>
        <taxon>Amygdaloideae</taxon>
        <taxon>Maleae</taxon>
        <taxon>Pyrus</taxon>
    </lineage>
</organism>
<name>A0A5N5IKZ0_9ROSA</name>
<comment type="caution">
    <text evidence="2">The sequence shown here is derived from an EMBL/GenBank/DDBJ whole genome shotgun (WGS) entry which is preliminary data.</text>
</comment>
<evidence type="ECO:0000313" key="3">
    <source>
        <dbReference type="Proteomes" id="UP000327157"/>
    </source>
</evidence>
<dbReference type="EMBL" id="SMOL01000004">
    <property type="protein sequence ID" value="KAB2635764.1"/>
    <property type="molecule type" value="Genomic_DNA"/>
</dbReference>
<dbReference type="OrthoDB" id="10634252at2759"/>
<evidence type="ECO:0000259" key="1">
    <source>
        <dbReference type="PROSITE" id="PS51153"/>
    </source>
</evidence>
<keyword evidence="3" id="KW-1185">Reference proteome</keyword>
<gene>
    <name evidence="2" type="ORF">D8674_026298</name>
</gene>
<evidence type="ECO:0000313" key="2">
    <source>
        <dbReference type="EMBL" id="KAB2635764.1"/>
    </source>
</evidence>
<sequence>MAPKSHPACEFREGIVNLCRRLNGLHHPQAGLSIFFEEGGVHSLGPSWTTRVPVAVERNMLPANWFTPIPYTAKAGISASKWSHFKRGFPSMKDEACPREILRAQQEAKGVQELSGSNILTVVHEQIGGSGVKQVESINGVGAALRAVFEVLFGTLIQTKEKTRMFTGILGELEITLHTFKPLIEEIAEYNKLLHLTEEETGSFRVEMEKGVELVHKCSQVNLWASNKKMI</sequence>
<reference evidence="2 3" key="3">
    <citation type="submission" date="2019-11" db="EMBL/GenBank/DDBJ databases">
        <title>A de novo genome assembly of a pear dwarfing rootstock.</title>
        <authorList>
            <person name="Wang F."/>
            <person name="Wang J."/>
            <person name="Li S."/>
            <person name="Zhang Y."/>
            <person name="Fang M."/>
            <person name="Ma L."/>
            <person name="Zhao Y."/>
            <person name="Jiang S."/>
        </authorList>
    </citation>
    <scope>NUCLEOTIDE SEQUENCE [LARGE SCALE GENOMIC DNA]</scope>
    <source>
        <strain evidence="2">S2</strain>
        <tissue evidence="2">Leaf</tissue>
    </source>
</reference>
<proteinExistence type="predicted"/>
<dbReference type="AlphaFoldDB" id="A0A5N5IKZ0"/>
<protein>
    <recommendedName>
        <fullName evidence="1">RPW8 domain-containing protein</fullName>
    </recommendedName>
</protein>
<dbReference type="Pfam" id="PF05659">
    <property type="entry name" value="RPW8"/>
    <property type="match status" value="1"/>
</dbReference>
<reference evidence="3" key="2">
    <citation type="submission" date="2019-10" db="EMBL/GenBank/DDBJ databases">
        <title>A de novo genome assembly of a pear dwarfing rootstock.</title>
        <authorList>
            <person name="Wang F."/>
            <person name="Wang J."/>
            <person name="Li S."/>
            <person name="Zhang Y."/>
            <person name="Fang M."/>
            <person name="Ma L."/>
            <person name="Zhao Y."/>
            <person name="Jiang S."/>
        </authorList>
    </citation>
    <scope>NUCLEOTIDE SEQUENCE [LARGE SCALE GENOMIC DNA]</scope>
</reference>